<evidence type="ECO:0000313" key="2">
    <source>
        <dbReference type="EMBL" id="GAA3810376.1"/>
    </source>
</evidence>
<dbReference type="SUPFAM" id="SSF56266">
    <property type="entry name" value="DmpA/ArgJ-like"/>
    <property type="match status" value="1"/>
</dbReference>
<dbReference type="PANTHER" id="PTHR36512">
    <property type="entry name" value="D-AMINOPEPTIDASE"/>
    <property type="match status" value="1"/>
</dbReference>
<evidence type="ECO:0000313" key="3">
    <source>
        <dbReference type="Proteomes" id="UP001500888"/>
    </source>
</evidence>
<evidence type="ECO:0000256" key="1">
    <source>
        <dbReference type="ARBA" id="ARBA00007068"/>
    </source>
</evidence>
<dbReference type="InterPro" id="IPR016117">
    <property type="entry name" value="ArgJ-like_dom_sf"/>
</dbReference>
<dbReference type="PANTHER" id="PTHR36512:SF3">
    <property type="entry name" value="BLR5678 PROTEIN"/>
    <property type="match status" value="1"/>
</dbReference>
<dbReference type="Pfam" id="PF03576">
    <property type="entry name" value="Peptidase_S58"/>
    <property type="match status" value="1"/>
</dbReference>
<keyword evidence="3" id="KW-1185">Reference proteome</keyword>
<protein>
    <submittedName>
        <fullName evidence="2">P1 family peptidase</fullName>
    </submittedName>
</protein>
<gene>
    <name evidence="2" type="ORF">GCM10022226_33410</name>
</gene>
<dbReference type="CDD" id="cd02253">
    <property type="entry name" value="DmpA"/>
    <property type="match status" value="1"/>
</dbReference>
<dbReference type="Proteomes" id="UP001500888">
    <property type="component" value="Unassembled WGS sequence"/>
</dbReference>
<comment type="similarity">
    <text evidence="1">Belongs to the peptidase S58 family.</text>
</comment>
<comment type="caution">
    <text evidence="2">The sequence shown here is derived from an EMBL/GenBank/DDBJ whole genome shotgun (WGS) entry which is preliminary data.</text>
</comment>
<sequence length="370" mass="37937">MSLGDVTAMRARDHGIVIGTGTPGSHNAITDVAGVRVGHTTLIHGDGARVVGQGPVRTGVTVVLPHGGSAFDEPVYAGYHWLNGNGEITGMAFLDEFGILGSPIGLTNTASVGVVRDALVEIEVASLGKGRQAWSLPVVGETWDGTLNDIDGRHVRTEHVKAAYHAASTGPVAEGGVGGGTGMICHGFKGGIGTASRVLGEEDGGYTVGVLVQANHGARERLTVNGVPVGRGLDDVPRPTPPKFEGAGSIIAIVATDAPLLPHQCRRLAQRAGLGVARTGGAGENSSGDGFLCFSTANRNLPANVLDADPPRTFDVTVLADDHIDPLFYAVIEATEEAIVNALVAGQTMTGADGVTVHGLEGKRLAELVR</sequence>
<name>A0ABP7I4N4_9ACTN</name>
<dbReference type="Gene3D" id="3.60.70.12">
    <property type="entry name" value="L-amino peptidase D-ALA esterase/amidase"/>
    <property type="match status" value="1"/>
</dbReference>
<reference evidence="3" key="1">
    <citation type="journal article" date="2019" name="Int. J. Syst. Evol. Microbiol.">
        <title>The Global Catalogue of Microorganisms (GCM) 10K type strain sequencing project: providing services to taxonomists for standard genome sequencing and annotation.</title>
        <authorList>
            <consortium name="The Broad Institute Genomics Platform"/>
            <consortium name="The Broad Institute Genome Sequencing Center for Infectious Disease"/>
            <person name="Wu L."/>
            <person name="Ma J."/>
        </authorList>
    </citation>
    <scope>NUCLEOTIDE SEQUENCE [LARGE SCALE GENOMIC DNA]</scope>
    <source>
        <strain evidence="3">JCM 16908</strain>
    </source>
</reference>
<dbReference type="InterPro" id="IPR005321">
    <property type="entry name" value="Peptidase_S58_DmpA"/>
</dbReference>
<dbReference type="EMBL" id="BAAAZR010000008">
    <property type="protein sequence ID" value="GAA3810376.1"/>
    <property type="molecule type" value="Genomic_DNA"/>
</dbReference>
<proteinExistence type="inferred from homology"/>
<accession>A0ABP7I4N4</accession>
<organism evidence="2 3">
    <name type="scientific">Sphaerisporangium flaviroseum</name>
    <dbReference type="NCBI Taxonomy" id="509199"/>
    <lineage>
        <taxon>Bacteria</taxon>
        <taxon>Bacillati</taxon>
        <taxon>Actinomycetota</taxon>
        <taxon>Actinomycetes</taxon>
        <taxon>Streptosporangiales</taxon>
        <taxon>Streptosporangiaceae</taxon>
        <taxon>Sphaerisporangium</taxon>
    </lineage>
</organism>
<dbReference type="RefSeq" id="WP_344940053.1">
    <property type="nucleotide sequence ID" value="NZ_BAAAZR010000008.1"/>
</dbReference>